<feature type="region of interest" description="Disordered" evidence="1">
    <location>
        <begin position="291"/>
        <end position="333"/>
    </location>
</feature>
<dbReference type="AlphaFoldDB" id="A0A699Q1P0"/>
<comment type="caution">
    <text evidence="2">The sequence shown here is derived from an EMBL/GenBank/DDBJ whole genome shotgun (WGS) entry which is preliminary data.</text>
</comment>
<protein>
    <recommendedName>
        <fullName evidence="3">Reverse transcriptase domain-containing protein</fullName>
    </recommendedName>
</protein>
<feature type="compositionally biased region" description="Basic and acidic residues" evidence="1">
    <location>
        <begin position="319"/>
        <end position="333"/>
    </location>
</feature>
<evidence type="ECO:0000256" key="1">
    <source>
        <dbReference type="SAM" id="MobiDB-lite"/>
    </source>
</evidence>
<feature type="non-terminal residue" evidence="2">
    <location>
        <position position="1"/>
    </location>
</feature>
<evidence type="ECO:0000313" key="2">
    <source>
        <dbReference type="EMBL" id="GFC55676.1"/>
    </source>
</evidence>
<feature type="non-terminal residue" evidence="2">
    <location>
        <position position="333"/>
    </location>
</feature>
<dbReference type="EMBL" id="BKCJ010966205">
    <property type="protein sequence ID" value="GFC55676.1"/>
    <property type="molecule type" value="Genomic_DNA"/>
</dbReference>
<reference evidence="2" key="1">
    <citation type="journal article" date="2019" name="Sci. Rep.">
        <title>Draft genome of Tanacetum cinerariifolium, the natural source of mosquito coil.</title>
        <authorList>
            <person name="Yamashiro T."/>
            <person name="Shiraishi A."/>
            <person name="Satake H."/>
            <person name="Nakayama K."/>
        </authorList>
    </citation>
    <scope>NUCLEOTIDE SEQUENCE</scope>
</reference>
<sequence>INSIKSQCLDNKEQEVKNVEEQPSERRNHAEKSLHNFRVIHKNSISLNSSQISSVHADAPIPSTREPENSLSMGYEHLSINPETEVTKSNAKNLLPIPSECDVTLEDKRECDVLICKNSSTVDVCDNHSKILFDSNNDDLSSDDESFEDIEYVDASIPDPKIACKEENIVQHDEEQEEIGLEDISQVQDVVLCEKLFSINRLIANFESLNDKPTPVCEFNPSTLIPILEESDNYLSLPETETFYDHTEETRSDNTTNHANYSLPEYDSFRFEIEPNQGELFSVVMNNIFDNPSIPRPPPEPPDDKSDLEPEVISAVMKNIDKPNKEESFDPGG</sequence>
<evidence type="ECO:0008006" key="3">
    <source>
        <dbReference type="Google" id="ProtNLM"/>
    </source>
</evidence>
<proteinExistence type="predicted"/>
<feature type="compositionally biased region" description="Basic and acidic residues" evidence="1">
    <location>
        <begin position="10"/>
        <end position="34"/>
    </location>
</feature>
<gene>
    <name evidence="2" type="ORF">Tci_827646</name>
</gene>
<name>A0A699Q1P0_TANCI</name>
<organism evidence="2">
    <name type="scientific">Tanacetum cinerariifolium</name>
    <name type="common">Dalmatian daisy</name>
    <name type="synonym">Chrysanthemum cinerariifolium</name>
    <dbReference type="NCBI Taxonomy" id="118510"/>
    <lineage>
        <taxon>Eukaryota</taxon>
        <taxon>Viridiplantae</taxon>
        <taxon>Streptophyta</taxon>
        <taxon>Embryophyta</taxon>
        <taxon>Tracheophyta</taxon>
        <taxon>Spermatophyta</taxon>
        <taxon>Magnoliopsida</taxon>
        <taxon>eudicotyledons</taxon>
        <taxon>Gunneridae</taxon>
        <taxon>Pentapetalae</taxon>
        <taxon>asterids</taxon>
        <taxon>campanulids</taxon>
        <taxon>Asterales</taxon>
        <taxon>Asteraceae</taxon>
        <taxon>Asteroideae</taxon>
        <taxon>Anthemideae</taxon>
        <taxon>Anthemidinae</taxon>
        <taxon>Tanacetum</taxon>
    </lineage>
</organism>
<feature type="region of interest" description="Disordered" evidence="1">
    <location>
        <begin position="1"/>
        <end position="34"/>
    </location>
</feature>
<accession>A0A699Q1P0</accession>